<accession>A0A5C3P087</accession>
<evidence type="ECO:0000313" key="3">
    <source>
        <dbReference type="Proteomes" id="UP000308197"/>
    </source>
</evidence>
<dbReference type="AlphaFoldDB" id="A0A5C3P087"/>
<proteinExistence type="predicted"/>
<evidence type="ECO:0000313" key="2">
    <source>
        <dbReference type="EMBL" id="TFK82419.1"/>
    </source>
</evidence>
<protein>
    <submittedName>
        <fullName evidence="2">Uncharacterized protein</fullName>
    </submittedName>
</protein>
<feature type="compositionally biased region" description="Basic residues" evidence="1">
    <location>
        <begin position="81"/>
        <end position="94"/>
    </location>
</feature>
<keyword evidence="3" id="KW-1185">Reference proteome</keyword>
<gene>
    <name evidence="2" type="ORF">K466DRAFT_500380</name>
</gene>
<evidence type="ECO:0000256" key="1">
    <source>
        <dbReference type="SAM" id="MobiDB-lite"/>
    </source>
</evidence>
<feature type="region of interest" description="Disordered" evidence="1">
    <location>
        <begin position="79"/>
        <end position="110"/>
    </location>
</feature>
<dbReference type="EMBL" id="ML211488">
    <property type="protein sequence ID" value="TFK82419.1"/>
    <property type="molecule type" value="Genomic_DNA"/>
</dbReference>
<organism evidence="2 3">
    <name type="scientific">Polyporus arcularius HHB13444</name>
    <dbReference type="NCBI Taxonomy" id="1314778"/>
    <lineage>
        <taxon>Eukaryota</taxon>
        <taxon>Fungi</taxon>
        <taxon>Dikarya</taxon>
        <taxon>Basidiomycota</taxon>
        <taxon>Agaricomycotina</taxon>
        <taxon>Agaricomycetes</taxon>
        <taxon>Polyporales</taxon>
        <taxon>Polyporaceae</taxon>
        <taxon>Polyporus</taxon>
    </lineage>
</organism>
<dbReference type="InParanoid" id="A0A5C3P087"/>
<feature type="compositionally biased region" description="Acidic residues" evidence="1">
    <location>
        <begin position="155"/>
        <end position="186"/>
    </location>
</feature>
<feature type="compositionally biased region" description="Basic and acidic residues" evidence="1">
    <location>
        <begin position="95"/>
        <end position="106"/>
    </location>
</feature>
<reference evidence="2 3" key="1">
    <citation type="journal article" date="2019" name="Nat. Ecol. Evol.">
        <title>Megaphylogeny resolves global patterns of mushroom evolution.</title>
        <authorList>
            <person name="Varga T."/>
            <person name="Krizsan K."/>
            <person name="Foldi C."/>
            <person name="Dima B."/>
            <person name="Sanchez-Garcia M."/>
            <person name="Sanchez-Ramirez S."/>
            <person name="Szollosi G.J."/>
            <person name="Szarkandi J.G."/>
            <person name="Papp V."/>
            <person name="Albert L."/>
            <person name="Andreopoulos W."/>
            <person name="Angelini C."/>
            <person name="Antonin V."/>
            <person name="Barry K.W."/>
            <person name="Bougher N.L."/>
            <person name="Buchanan P."/>
            <person name="Buyck B."/>
            <person name="Bense V."/>
            <person name="Catcheside P."/>
            <person name="Chovatia M."/>
            <person name="Cooper J."/>
            <person name="Damon W."/>
            <person name="Desjardin D."/>
            <person name="Finy P."/>
            <person name="Geml J."/>
            <person name="Haridas S."/>
            <person name="Hughes K."/>
            <person name="Justo A."/>
            <person name="Karasinski D."/>
            <person name="Kautmanova I."/>
            <person name="Kiss B."/>
            <person name="Kocsube S."/>
            <person name="Kotiranta H."/>
            <person name="LaButti K.M."/>
            <person name="Lechner B.E."/>
            <person name="Liimatainen K."/>
            <person name="Lipzen A."/>
            <person name="Lukacs Z."/>
            <person name="Mihaltcheva S."/>
            <person name="Morgado L.N."/>
            <person name="Niskanen T."/>
            <person name="Noordeloos M.E."/>
            <person name="Ohm R.A."/>
            <person name="Ortiz-Santana B."/>
            <person name="Ovrebo C."/>
            <person name="Racz N."/>
            <person name="Riley R."/>
            <person name="Savchenko A."/>
            <person name="Shiryaev A."/>
            <person name="Soop K."/>
            <person name="Spirin V."/>
            <person name="Szebenyi C."/>
            <person name="Tomsovsky M."/>
            <person name="Tulloss R.E."/>
            <person name="Uehling J."/>
            <person name="Grigoriev I.V."/>
            <person name="Vagvolgyi C."/>
            <person name="Papp T."/>
            <person name="Martin F.M."/>
            <person name="Miettinen O."/>
            <person name="Hibbett D.S."/>
            <person name="Nagy L.G."/>
        </authorList>
    </citation>
    <scope>NUCLEOTIDE SEQUENCE [LARGE SCALE GENOMIC DNA]</scope>
    <source>
        <strain evidence="2 3">HHB13444</strain>
    </source>
</reference>
<name>A0A5C3P087_9APHY</name>
<sequence>MSSQLLGQRETVCTRRNWSKFDKLWDQLEPAHMSGDETDGEEKRHPPRWSITRAGWMSKKMRKCFRKFDGHYKADWENPKRYGKKRRTGRNPPRHRVEPKHPKVEDGPAPTGLWRNCYSRRWLASLKPWDIERLQIVDADFDFSLPEDPPKHADDEDSDDESSSFDAELLDNDDDDDGAFMDDAAA</sequence>
<feature type="region of interest" description="Disordered" evidence="1">
    <location>
        <begin position="142"/>
        <end position="186"/>
    </location>
</feature>
<dbReference type="Proteomes" id="UP000308197">
    <property type="component" value="Unassembled WGS sequence"/>
</dbReference>